<dbReference type="GO" id="GO:0005634">
    <property type="term" value="C:nucleus"/>
    <property type="evidence" value="ECO:0007669"/>
    <property type="project" value="UniProtKB-SubCell"/>
</dbReference>
<evidence type="ECO:0000313" key="10">
    <source>
        <dbReference type="Proteomes" id="UP000184499"/>
    </source>
</evidence>
<dbReference type="SUPFAM" id="SSF57701">
    <property type="entry name" value="Zn2/Cys6 DNA-binding domain"/>
    <property type="match status" value="1"/>
</dbReference>
<evidence type="ECO:0000256" key="2">
    <source>
        <dbReference type="ARBA" id="ARBA00022833"/>
    </source>
</evidence>
<dbReference type="CDD" id="cd12148">
    <property type="entry name" value="fungal_TF_MHR"/>
    <property type="match status" value="1"/>
</dbReference>
<feature type="compositionally biased region" description="Basic and acidic residues" evidence="7">
    <location>
        <begin position="13"/>
        <end position="22"/>
    </location>
</feature>
<dbReference type="STRING" id="767769.A0A1L9V0D5"/>
<dbReference type="GO" id="GO:0000976">
    <property type="term" value="F:transcription cis-regulatory region binding"/>
    <property type="evidence" value="ECO:0007669"/>
    <property type="project" value="TreeGrafter"/>
</dbReference>
<sequence>MDLPLPSPPAVDALRESFGDPRPPDITRRITACVACRKQKIKCQMNNGQFPCARCRKQGLPCTVNRSLQMLLEDDAGWKGVMSQKVRWLEHSMSQVLSRLDPPAITTSSSVDPAAIPPGGDRLPPSTAWDVVMNPQSGPAATPAAYVSEVAGTTASARLPSINRMDLISRGEASHPEAMSLFELYSSRLDHFLYRILGEHNGLESVRDASPILTAAICAVGALHSPSLRNRFDACYQEYKELIALHVLSTKINADDVRGLCIGAFWLPEISWSAIATAVRMASDIKLHCGIYSALRGDRRGYLQARLYYLLYVCDHHFSIAYGRLPMSREGSIIGLADRFLRTDHATENDARDLDTALPPPALPQLRRYSIALETWCADWSEAFRQNENVGNYPQKGVGFHFHFAKLYLCSHAFRGVPASSGLDPELEEIANAGVLSAMAILRMLVADAEFQSFLNGLPLYFDTMIAFAVIFLLKVASKHASAIGIDTAQILSLISHTVTVLQQVTRSMHQQHLLVNIARGLQTILDRRQEPGSGPPSPTLDGARQFRAETGCMEGMASFDFLTTTLDLDEWTTQWRISPQ</sequence>
<feature type="domain" description="Zn(2)-C6 fungal-type" evidence="8">
    <location>
        <begin position="32"/>
        <end position="64"/>
    </location>
</feature>
<reference evidence="10" key="1">
    <citation type="journal article" date="2017" name="Genome Biol.">
        <title>Comparative genomics reveals high biological diversity and specific adaptations in the industrially and medically important fungal genus Aspergillus.</title>
        <authorList>
            <person name="de Vries R.P."/>
            <person name="Riley R."/>
            <person name="Wiebenga A."/>
            <person name="Aguilar-Osorio G."/>
            <person name="Amillis S."/>
            <person name="Uchima C.A."/>
            <person name="Anderluh G."/>
            <person name="Asadollahi M."/>
            <person name="Askin M."/>
            <person name="Barry K."/>
            <person name="Battaglia E."/>
            <person name="Bayram O."/>
            <person name="Benocci T."/>
            <person name="Braus-Stromeyer S.A."/>
            <person name="Caldana C."/>
            <person name="Canovas D."/>
            <person name="Cerqueira G.C."/>
            <person name="Chen F."/>
            <person name="Chen W."/>
            <person name="Choi C."/>
            <person name="Clum A."/>
            <person name="Dos Santos R.A."/>
            <person name="Damasio A.R."/>
            <person name="Diallinas G."/>
            <person name="Emri T."/>
            <person name="Fekete E."/>
            <person name="Flipphi M."/>
            <person name="Freyberg S."/>
            <person name="Gallo A."/>
            <person name="Gournas C."/>
            <person name="Habgood R."/>
            <person name="Hainaut M."/>
            <person name="Harispe M.L."/>
            <person name="Henrissat B."/>
            <person name="Hilden K.S."/>
            <person name="Hope R."/>
            <person name="Hossain A."/>
            <person name="Karabika E."/>
            <person name="Karaffa L."/>
            <person name="Karanyi Z."/>
            <person name="Krasevec N."/>
            <person name="Kuo A."/>
            <person name="Kusch H."/>
            <person name="LaButti K."/>
            <person name="Lagendijk E.L."/>
            <person name="Lapidus A."/>
            <person name="Levasseur A."/>
            <person name="Lindquist E."/>
            <person name="Lipzen A."/>
            <person name="Logrieco A.F."/>
            <person name="MacCabe A."/>
            <person name="Maekelae M.R."/>
            <person name="Malavazi I."/>
            <person name="Melin P."/>
            <person name="Meyer V."/>
            <person name="Mielnichuk N."/>
            <person name="Miskei M."/>
            <person name="Molnar A.P."/>
            <person name="Mule G."/>
            <person name="Ngan C.Y."/>
            <person name="Orejas M."/>
            <person name="Orosz E."/>
            <person name="Ouedraogo J.P."/>
            <person name="Overkamp K.M."/>
            <person name="Park H.-S."/>
            <person name="Perrone G."/>
            <person name="Piumi F."/>
            <person name="Punt P.J."/>
            <person name="Ram A.F."/>
            <person name="Ramon A."/>
            <person name="Rauscher S."/>
            <person name="Record E."/>
            <person name="Riano-Pachon D.M."/>
            <person name="Robert V."/>
            <person name="Roehrig J."/>
            <person name="Ruller R."/>
            <person name="Salamov A."/>
            <person name="Salih N.S."/>
            <person name="Samson R.A."/>
            <person name="Sandor E."/>
            <person name="Sanguinetti M."/>
            <person name="Schuetze T."/>
            <person name="Sepcic K."/>
            <person name="Shelest E."/>
            <person name="Sherlock G."/>
            <person name="Sophianopoulou V."/>
            <person name="Squina F.M."/>
            <person name="Sun H."/>
            <person name="Susca A."/>
            <person name="Todd R.B."/>
            <person name="Tsang A."/>
            <person name="Unkles S.E."/>
            <person name="van de Wiele N."/>
            <person name="van Rossen-Uffink D."/>
            <person name="Oliveira J.V."/>
            <person name="Vesth T.C."/>
            <person name="Visser J."/>
            <person name="Yu J.-H."/>
            <person name="Zhou M."/>
            <person name="Andersen M.R."/>
            <person name="Archer D.B."/>
            <person name="Baker S.E."/>
            <person name="Benoit I."/>
            <person name="Brakhage A.A."/>
            <person name="Braus G.H."/>
            <person name="Fischer R."/>
            <person name="Frisvad J.C."/>
            <person name="Goldman G.H."/>
            <person name="Houbraken J."/>
            <person name="Oakley B."/>
            <person name="Pocsi I."/>
            <person name="Scazzocchio C."/>
            <person name="Seiboth B."/>
            <person name="vanKuyk P.A."/>
            <person name="Wortman J."/>
            <person name="Dyer P.S."/>
            <person name="Grigoriev I.V."/>
        </authorList>
    </citation>
    <scope>NUCLEOTIDE SEQUENCE [LARGE SCALE GENOMIC DNA]</scope>
    <source>
        <strain evidence="10">CBS 101740 / IMI 381727 / IBT 21946</strain>
    </source>
</reference>
<accession>A0A1L9V0D5</accession>
<keyword evidence="4" id="KW-0238">DNA-binding</keyword>
<dbReference type="AlphaFoldDB" id="A0A1L9V0D5"/>
<dbReference type="PROSITE" id="PS00463">
    <property type="entry name" value="ZN2_CY6_FUNGAL_1"/>
    <property type="match status" value="1"/>
</dbReference>
<name>A0A1L9V0D5_ASPBC</name>
<gene>
    <name evidence="9" type="ORF">ASPBRDRAFT_50305</name>
</gene>
<dbReference type="PANTHER" id="PTHR31845">
    <property type="entry name" value="FINGER DOMAIN PROTEIN, PUTATIVE-RELATED"/>
    <property type="match status" value="1"/>
</dbReference>
<feature type="region of interest" description="Disordered" evidence="7">
    <location>
        <begin position="1"/>
        <end position="22"/>
    </location>
</feature>
<keyword evidence="6" id="KW-0539">Nucleus</keyword>
<proteinExistence type="predicted"/>
<dbReference type="GO" id="GO:0000981">
    <property type="term" value="F:DNA-binding transcription factor activity, RNA polymerase II-specific"/>
    <property type="evidence" value="ECO:0007669"/>
    <property type="project" value="InterPro"/>
</dbReference>
<dbReference type="OrthoDB" id="4060227at2759"/>
<keyword evidence="10" id="KW-1185">Reference proteome</keyword>
<dbReference type="SMART" id="SM00066">
    <property type="entry name" value="GAL4"/>
    <property type="match status" value="1"/>
</dbReference>
<keyword evidence="2" id="KW-0862">Zinc</keyword>
<dbReference type="Gene3D" id="4.10.240.10">
    <property type="entry name" value="Zn(2)-C6 fungal-type DNA-binding domain"/>
    <property type="match status" value="1"/>
</dbReference>
<dbReference type="InterPro" id="IPR051089">
    <property type="entry name" value="prtT"/>
</dbReference>
<dbReference type="GO" id="GO:0009893">
    <property type="term" value="P:positive regulation of metabolic process"/>
    <property type="evidence" value="ECO:0007669"/>
    <property type="project" value="UniProtKB-ARBA"/>
</dbReference>
<dbReference type="PROSITE" id="PS50048">
    <property type="entry name" value="ZN2_CY6_FUNGAL_2"/>
    <property type="match status" value="1"/>
</dbReference>
<evidence type="ECO:0000259" key="8">
    <source>
        <dbReference type="PROSITE" id="PS50048"/>
    </source>
</evidence>
<keyword evidence="5" id="KW-0804">Transcription</keyword>
<comment type="subcellular location">
    <subcellularLocation>
        <location evidence="1">Nucleus</location>
    </subcellularLocation>
</comment>
<dbReference type="VEuPathDB" id="FungiDB:ASPBRDRAFT_50305"/>
<dbReference type="OMA" id="QKGVGFH"/>
<organism evidence="9 10">
    <name type="scientific">Aspergillus brasiliensis (strain CBS 101740 / IMI 381727 / IBT 21946)</name>
    <dbReference type="NCBI Taxonomy" id="767769"/>
    <lineage>
        <taxon>Eukaryota</taxon>
        <taxon>Fungi</taxon>
        <taxon>Dikarya</taxon>
        <taxon>Ascomycota</taxon>
        <taxon>Pezizomycotina</taxon>
        <taxon>Eurotiomycetes</taxon>
        <taxon>Eurotiomycetidae</taxon>
        <taxon>Eurotiales</taxon>
        <taxon>Aspergillaceae</taxon>
        <taxon>Aspergillus</taxon>
        <taxon>Aspergillus subgen. Circumdati</taxon>
    </lineage>
</organism>
<evidence type="ECO:0000256" key="6">
    <source>
        <dbReference type="ARBA" id="ARBA00023242"/>
    </source>
</evidence>
<evidence type="ECO:0000313" key="9">
    <source>
        <dbReference type="EMBL" id="OJJ77413.1"/>
    </source>
</evidence>
<dbReference type="Pfam" id="PF00172">
    <property type="entry name" value="Zn_clus"/>
    <property type="match status" value="1"/>
</dbReference>
<dbReference type="Proteomes" id="UP000184499">
    <property type="component" value="Unassembled WGS sequence"/>
</dbReference>
<dbReference type="InterPro" id="IPR036864">
    <property type="entry name" value="Zn2-C6_fun-type_DNA-bd_sf"/>
</dbReference>
<dbReference type="PANTHER" id="PTHR31845:SF17">
    <property type="entry name" value="ZN(II)2CYS6 TRANSCRIPTION FACTOR (EUROFUNG)"/>
    <property type="match status" value="1"/>
</dbReference>
<protein>
    <recommendedName>
        <fullName evidence="8">Zn(2)-C6 fungal-type domain-containing protein</fullName>
    </recommendedName>
</protein>
<evidence type="ECO:0000256" key="5">
    <source>
        <dbReference type="ARBA" id="ARBA00023163"/>
    </source>
</evidence>
<evidence type="ECO:0000256" key="1">
    <source>
        <dbReference type="ARBA" id="ARBA00004123"/>
    </source>
</evidence>
<evidence type="ECO:0000256" key="7">
    <source>
        <dbReference type="SAM" id="MobiDB-lite"/>
    </source>
</evidence>
<dbReference type="EMBL" id="KV878679">
    <property type="protein sequence ID" value="OJJ77413.1"/>
    <property type="molecule type" value="Genomic_DNA"/>
</dbReference>
<dbReference type="RefSeq" id="XP_067484660.1">
    <property type="nucleotide sequence ID" value="XM_067626514.1"/>
</dbReference>
<keyword evidence="3" id="KW-0805">Transcription regulation</keyword>
<dbReference type="GO" id="GO:0008270">
    <property type="term" value="F:zinc ion binding"/>
    <property type="evidence" value="ECO:0007669"/>
    <property type="project" value="InterPro"/>
</dbReference>
<evidence type="ECO:0000256" key="4">
    <source>
        <dbReference type="ARBA" id="ARBA00023125"/>
    </source>
</evidence>
<dbReference type="GeneID" id="93579002"/>
<dbReference type="InterPro" id="IPR001138">
    <property type="entry name" value="Zn2Cys6_DnaBD"/>
</dbReference>
<dbReference type="CDD" id="cd00067">
    <property type="entry name" value="GAL4"/>
    <property type="match status" value="1"/>
</dbReference>
<evidence type="ECO:0000256" key="3">
    <source>
        <dbReference type="ARBA" id="ARBA00023015"/>
    </source>
</evidence>